<dbReference type="Proteomes" id="UP000663828">
    <property type="component" value="Unassembled WGS sequence"/>
</dbReference>
<keyword evidence="1" id="KW-0521">NADP</keyword>
<dbReference type="SUPFAM" id="SSF51430">
    <property type="entry name" value="NAD(P)-linked oxidoreductase"/>
    <property type="match status" value="1"/>
</dbReference>
<reference evidence="4" key="1">
    <citation type="submission" date="2021-02" db="EMBL/GenBank/DDBJ databases">
        <authorList>
            <person name="Nowell W R."/>
        </authorList>
    </citation>
    <scope>NUCLEOTIDE SEQUENCE</scope>
</reference>
<dbReference type="InterPro" id="IPR050523">
    <property type="entry name" value="AKR_Detox_Biosynth"/>
</dbReference>
<accession>A0A814EM26</accession>
<evidence type="ECO:0000256" key="1">
    <source>
        <dbReference type="ARBA" id="ARBA00022857"/>
    </source>
</evidence>
<gene>
    <name evidence="4" type="ORF">XAT740_LOCUS11605</name>
</gene>
<protein>
    <recommendedName>
        <fullName evidence="3">NADP-dependent oxidoreductase domain-containing protein</fullName>
    </recommendedName>
</protein>
<comment type="similarity">
    <text evidence="2">Belongs to the aldo/keto reductase family. Aldo/keto reductase 2 subfamily.</text>
</comment>
<dbReference type="AlphaFoldDB" id="A0A814EM26"/>
<dbReference type="PANTHER" id="PTHR43364:SF7">
    <property type="entry name" value="NADP-DEPENDENT OXIDOREDUCTASE DOMAIN-CONTAINING PROTEIN-RELATED"/>
    <property type="match status" value="1"/>
</dbReference>
<keyword evidence="5" id="KW-1185">Reference proteome</keyword>
<dbReference type="Pfam" id="PF00248">
    <property type="entry name" value="Aldo_ket_red"/>
    <property type="match status" value="1"/>
</dbReference>
<sequence length="376" mass="42100">MQPAPEPTSGLGRYRILSPTAAVRVSPLCLGAMSLGEAWKDFLGTQSRENSFKVLDAYFEAGGNFIDTASNYQDEQSEIIIGEWMAKRQNRSQMVIATKFSSGYRSDWKKEPIHINFAGNSTKCLHESVAASLKKLQTDYIDLLYIHWWDYTCSIPELMQSLDHLVKAGKVLYLGVSDTPAWVVTKANQYARDHGLRQFSVYQGLYNAAKRDVEREILPMLRDEGMAFAPWGALGGGKFKTQEQIDAMEKAGDKGRSPIGPIKGPSEEDKAVTVVLNRIGKSKNVSLTQIALAYVLATQPYIFPIVGIRKVEHLQDNIEALKVRLSKEEIEEINKAYDFKLGFPQDFIGLDPQQNWLLLAAGHYDWVESVKSIDAS</sequence>
<dbReference type="EMBL" id="CAJNOR010000640">
    <property type="protein sequence ID" value="CAF0969822.1"/>
    <property type="molecule type" value="Genomic_DNA"/>
</dbReference>
<evidence type="ECO:0000259" key="3">
    <source>
        <dbReference type="Pfam" id="PF00248"/>
    </source>
</evidence>
<evidence type="ECO:0000256" key="2">
    <source>
        <dbReference type="ARBA" id="ARBA00038157"/>
    </source>
</evidence>
<dbReference type="InterPro" id="IPR023210">
    <property type="entry name" value="NADP_OxRdtase_dom"/>
</dbReference>
<dbReference type="InterPro" id="IPR036812">
    <property type="entry name" value="NAD(P)_OxRdtase_dom_sf"/>
</dbReference>
<evidence type="ECO:0000313" key="4">
    <source>
        <dbReference type="EMBL" id="CAF0969822.1"/>
    </source>
</evidence>
<proteinExistence type="inferred from homology"/>
<dbReference type="Gene3D" id="3.20.20.100">
    <property type="entry name" value="NADP-dependent oxidoreductase domain"/>
    <property type="match status" value="1"/>
</dbReference>
<dbReference type="PANTHER" id="PTHR43364">
    <property type="entry name" value="NADH-SPECIFIC METHYLGLYOXAL REDUCTASE-RELATED"/>
    <property type="match status" value="1"/>
</dbReference>
<evidence type="ECO:0000313" key="5">
    <source>
        <dbReference type="Proteomes" id="UP000663828"/>
    </source>
</evidence>
<name>A0A814EM26_ADIRI</name>
<feature type="domain" description="NADP-dependent oxidoreductase" evidence="3">
    <location>
        <begin position="27"/>
        <end position="337"/>
    </location>
</feature>
<organism evidence="4 5">
    <name type="scientific">Adineta ricciae</name>
    <name type="common">Rotifer</name>
    <dbReference type="NCBI Taxonomy" id="249248"/>
    <lineage>
        <taxon>Eukaryota</taxon>
        <taxon>Metazoa</taxon>
        <taxon>Spiralia</taxon>
        <taxon>Gnathifera</taxon>
        <taxon>Rotifera</taxon>
        <taxon>Eurotatoria</taxon>
        <taxon>Bdelloidea</taxon>
        <taxon>Adinetida</taxon>
        <taxon>Adinetidae</taxon>
        <taxon>Adineta</taxon>
    </lineage>
</organism>
<comment type="caution">
    <text evidence="4">The sequence shown here is derived from an EMBL/GenBank/DDBJ whole genome shotgun (WGS) entry which is preliminary data.</text>
</comment>